<organism evidence="2 3">
    <name type="scientific">Dentiscutata erythropus</name>
    <dbReference type="NCBI Taxonomy" id="1348616"/>
    <lineage>
        <taxon>Eukaryota</taxon>
        <taxon>Fungi</taxon>
        <taxon>Fungi incertae sedis</taxon>
        <taxon>Mucoromycota</taxon>
        <taxon>Glomeromycotina</taxon>
        <taxon>Glomeromycetes</taxon>
        <taxon>Diversisporales</taxon>
        <taxon>Gigasporaceae</taxon>
        <taxon>Dentiscutata</taxon>
    </lineage>
</organism>
<dbReference type="EMBL" id="CAJVPY010004880">
    <property type="protein sequence ID" value="CAG8630287.1"/>
    <property type="molecule type" value="Genomic_DNA"/>
</dbReference>
<accession>A0A9N9DCB0</accession>
<feature type="compositionally biased region" description="Polar residues" evidence="1">
    <location>
        <begin position="488"/>
        <end position="504"/>
    </location>
</feature>
<dbReference type="Proteomes" id="UP000789405">
    <property type="component" value="Unassembled WGS sequence"/>
</dbReference>
<gene>
    <name evidence="2" type="ORF">DERYTH_LOCUS9112</name>
</gene>
<feature type="region of interest" description="Disordered" evidence="1">
    <location>
        <begin position="153"/>
        <end position="180"/>
    </location>
</feature>
<feature type="region of interest" description="Disordered" evidence="1">
    <location>
        <begin position="488"/>
        <end position="507"/>
    </location>
</feature>
<comment type="caution">
    <text evidence="2">The sequence shown here is derived from an EMBL/GenBank/DDBJ whole genome shotgun (WGS) entry which is preliminary data.</text>
</comment>
<sequence>MDFYSLNAVGDWTYVKVTEHYRAKLQKDQRQVLDSIKKDLQKVVLDFEFDETKRKKAQEILDQWKCKLGLLATSYELLVRRLVQAESLSLRIALGLILLIPYIKYLKNWTVQKPKLECSSTASDVHLQVNKLNQLNNLTGDFATQNIDNRRVSSRNHHCDDQEEKRNTKPTSSVDGSVGDLNGDQVAEIDGIIVNKEIWTKVMERLKKEKLRVQSIESRIVDLSNWTQVEWNRILKVSDYSQLFIKSRKKLCKEKIDKNMQQLLHDESGRIRSLNDLESWKNIFTNLASSEDSRLTVGIIHLCLRREINVLIMQHRERDFIVKILGPIIGMLLEEFDIGTFELNWIEKKSRSVTNRKRKASLLPLEVGNTGEPIDDTKYRKDHSKLKVVMKDCLDTLWSKLHFKKAELEEVFIIGTQITGTRWTIYSLSYDSSQNFYFFVEMATLILPTTFSDMEDLLPSFLENLLALRHTLIDLATKIRKIARKRLNTPSPQSSPLHETTNTPEVKKQKQDPFWILDDLY</sequence>
<dbReference type="OrthoDB" id="2377195at2759"/>
<proteinExistence type="predicted"/>
<dbReference type="AlphaFoldDB" id="A0A9N9DCB0"/>
<name>A0A9N9DCB0_9GLOM</name>
<reference evidence="2" key="1">
    <citation type="submission" date="2021-06" db="EMBL/GenBank/DDBJ databases">
        <authorList>
            <person name="Kallberg Y."/>
            <person name="Tangrot J."/>
            <person name="Rosling A."/>
        </authorList>
    </citation>
    <scope>NUCLEOTIDE SEQUENCE</scope>
    <source>
        <strain evidence="2">MA453B</strain>
    </source>
</reference>
<feature type="compositionally biased region" description="Basic and acidic residues" evidence="1">
    <location>
        <begin position="157"/>
        <end position="167"/>
    </location>
</feature>
<protein>
    <submittedName>
        <fullName evidence="2">10630_t:CDS:1</fullName>
    </submittedName>
</protein>
<evidence type="ECO:0000313" key="3">
    <source>
        <dbReference type="Proteomes" id="UP000789405"/>
    </source>
</evidence>
<evidence type="ECO:0000313" key="2">
    <source>
        <dbReference type="EMBL" id="CAG8630287.1"/>
    </source>
</evidence>
<evidence type="ECO:0000256" key="1">
    <source>
        <dbReference type="SAM" id="MobiDB-lite"/>
    </source>
</evidence>
<keyword evidence="3" id="KW-1185">Reference proteome</keyword>